<dbReference type="Pfam" id="PF17919">
    <property type="entry name" value="RT_RNaseH_2"/>
    <property type="match status" value="1"/>
</dbReference>
<dbReference type="Proteomes" id="UP000235145">
    <property type="component" value="Unassembled WGS sequence"/>
</dbReference>
<dbReference type="InterPro" id="IPR036397">
    <property type="entry name" value="RNaseH_sf"/>
</dbReference>
<feature type="compositionally biased region" description="Basic residues" evidence="1">
    <location>
        <begin position="65"/>
        <end position="85"/>
    </location>
</feature>
<organism evidence="3 4">
    <name type="scientific">Lactuca sativa</name>
    <name type="common">Garden lettuce</name>
    <dbReference type="NCBI Taxonomy" id="4236"/>
    <lineage>
        <taxon>Eukaryota</taxon>
        <taxon>Viridiplantae</taxon>
        <taxon>Streptophyta</taxon>
        <taxon>Embryophyta</taxon>
        <taxon>Tracheophyta</taxon>
        <taxon>Spermatophyta</taxon>
        <taxon>Magnoliopsida</taxon>
        <taxon>eudicotyledons</taxon>
        <taxon>Gunneridae</taxon>
        <taxon>Pentapetalae</taxon>
        <taxon>asterids</taxon>
        <taxon>campanulids</taxon>
        <taxon>Asterales</taxon>
        <taxon>Asteraceae</taxon>
        <taxon>Cichorioideae</taxon>
        <taxon>Cichorieae</taxon>
        <taxon>Lactucinae</taxon>
        <taxon>Lactuca</taxon>
    </lineage>
</organism>
<dbReference type="Gene3D" id="3.30.420.10">
    <property type="entry name" value="Ribonuclease H-like superfamily/Ribonuclease H"/>
    <property type="match status" value="1"/>
</dbReference>
<reference evidence="3 4" key="1">
    <citation type="journal article" date="2017" name="Nat. Commun.">
        <title>Genome assembly with in vitro proximity ligation data and whole-genome triplication in lettuce.</title>
        <authorList>
            <person name="Reyes-Chin-Wo S."/>
            <person name="Wang Z."/>
            <person name="Yang X."/>
            <person name="Kozik A."/>
            <person name="Arikit S."/>
            <person name="Song C."/>
            <person name="Xia L."/>
            <person name="Froenicke L."/>
            <person name="Lavelle D.O."/>
            <person name="Truco M.J."/>
            <person name="Xia R."/>
            <person name="Zhu S."/>
            <person name="Xu C."/>
            <person name="Xu H."/>
            <person name="Xu X."/>
            <person name="Cox K."/>
            <person name="Korf I."/>
            <person name="Meyers B.C."/>
            <person name="Michelmore R.W."/>
        </authorList>
    </citation>
    <scope>NUCLEOTIDE SEQUENCE [LARGE SCALE GENOMIC DNA]</scope>
    <source>
        <strain evidence="4">cv. Salinas</strain>
        <tissue evidence="3">Seedlings</tissue>
    </source>
</reference>
<gene>
    <name evidence="3" type="ORF">LSAT_V11C400181580</name>
</gene>
<feature type="compositionally biased region" description="Basic residues" evidence="1">
    <location>
        <begin position="26"/>
        <end position="46"/>
    </location>
</feature>
<dbReference type="AlphaFoldDB" id="A0A9R1XGZ3"/>
<dbReference type="CDD" id="cd01647">
    <property type="entry name" value="RT_LTR"/>
    <property type="match status" value="1"/>
</dbReference>
<dbReference type="Gene3D" id="3.30.70.270">
    <property type="match status" value="1"/>
</dbReference>
<dbReference type="PANTHER" id="PTHR48475">
    <property type="entry name" value="RIBONUCLEASE H"/>
    <property type="match status" value="1"/>
</dbReference>
<dbReference type="PROSITE" id="PS50994">
    <property type="entry name" value="INTEGRASE"/>
    <property type="match status" value="1"/>
</dbReference>
<proteinExistence type="predicted"/>
<dbReference type="InterPro" id="IPR001584">
    <property type="entry name" value="Integrase_cat-core"/>
</dbReference>
<dbReference type="SUPFAM" id="SSF56672">
    <property type="entry name" value="DNA/RNA polymerases"/>
    <property type="match status" value="1"/>
</dbReference>
<evidence type="ECO:0000313" key="3">
    <source>
        <dbReference type="EMBL" id="KAJ0212586.1"/>
    </source>
</evidence>
<name>A0A9R1XGZ3_LACSA</name>
<dbReference type="InterPro" id="IPR041577">
    <property type="entry name" value="RT_RNaseH_2"/>
</dbReference>
<dbReference type="GO" id="GO:0015074">
    <property type="term" value="P:DNA integration"/>
    <property type="evidence" value="ECO:0007669"/>
    <property type="project" value="InterPro"/>
</dbReference>
<dbReference type="SUPFAM" id="SSF53098">
    <property type="entry name" value="Ribonuclease H-like"/>
    <property type="match status" value="1"/>
</dbReference>
<evidence type="ECO:0000313" key="4">
    <source>
        <dbReference type="Proteomes" id="UP000235145"/>
    </source>
</evidence>
<dbReference type="Pfam" id="PF00078">
    <property type="entry name" value="RVT_1"/>
    <property type="match status" value="1"/>
</dbReference>
<evidence type="ECO:0000256" key="1">
    <source>
        <dbReference type="SAM" id="MobiDB-lite"/>
    </source>
</evidence>
<dbReference type="InterPro" id="IPR043128">
    <property type="entry name" value="Rev_trsase/Diguanyl_cyclase"/>
</dbReference>
<dbReference type="EMBL" id="NBSK02000004">
    <property type="protein sequence ID" value="KAJ0212586.1"/>
    <property type="molecule type" value="Genomic_DNA"/>
</dbReference>
<sequence length="828" mass="94597">MLGMGKTVQDPGACISGTFAGVLCRHKHTSRRSKSRRKNAKPKRPRSNPTSPEREGVVSSFGPHKPNRGFQRRRKGFGPSRKKIKQGQEGCRSTTQPEDTYKRQEKLTEVIEAKQYNQAFKNLYICSPFTDNINETPIPKGLKGPRVPPYDDTGDLDDHVSNLQWVIRMIPIDPRLWSLYFAGTLDRSARYWLAILPPRSEEDPGDKLKREWKVTNIEFSLHDPIPFDRKGTESLITKAEIGRTLIRRVYVDNANTVNVMYEHCLKGIPPDIQRYLKPATTAMVGFVGQSVWPRGKILLPFTLEDHGPVEGVVIVQSTTPCPLERSHDVQPEQAEPMEEEGVSSVDTKEKADGMMRMCVDFTDLNKACPKDSYPLLEIDQKIESLGGYRRKSFLDAYKGYHQVKMAIADEDKTAFHTKKRTFCYMKMYFSLRNAGATYQRLVEKLFAKQVGRNVEVYVDNIVIKSKGGGGQRFFGRCGRNPQKATTGQHEAQSKEKHFGDTKGKFLGHIETKIGIEASPEKVERRKDILWLDEAEEALQKLKQSLKKLLTLASPLKDEVLTMYLSASHEVVSTTLVAKRGMKQVPIYFVSRVLQGTERNYSKVEKLVLSLVYAARWLHRYFHVHPIEVLTDQPMKQILLQPERSGRMTKRVIELGEHNTTYKPQISIKRQALNDFLMENGKQIAENPFKKWCQEKGIQQNFTSVAHPHANGQVEVTNRNLVKGIKKRLGKVKGNWADELQHVLWAYQTMVQTLTKDTSFRLVYGTEAIIPIEVMIRTNRTSNPEIRSNITNLRTNLDLLEEKLLDKVSKSITISVMYLTRLAWSIWVA</sequence>
<feature type="region of interest" description="Disordered" evidence="1">
    <location>
        <begin position="26"/>
        <end position="102"/>
    </location>
</feature>
<dbReference type="InterPro" id="IPR043502">
    <property type="entry name" value="DNA/RNA_pol_sf"/>
</dbReference>
<dbReference type="PANTHER" id="PTHR48475:SF2">
    <property type="entry name" value="RIBONUCLEASE H"/>
    <property type="match status" value="1"/>
</dbReference>
<dbReference type="GO" id="GO:0003676">
    <property type="term" value="F:nucleic acid binding"/>
    <property type="evidence" value="ECO:0007669"/>
    <property type="project" value="InterPro"/>
</dbReference>
<evidence type="ECO:0000259" key="2">
    <source>
        <dbReference type="PROSITE" id="PS50994"/>
    </source>
</evidence>
<accession>A0A9R1XGZ3</accession>
<dbReference type="InterPro" id="IPR012337">
    <property type="entry name" value="RNaseH-like_sf"/>
</dbReference>
<keyword evidence="4" id="KW-1185">Reference proteome</keyword>
<comment type="caution">
    <text evidence="3">The sequence shown here is derived from an EMBL/GenBank/DDBJ whole genome shotgun (WGS) entry which is preliminary data.</text>
</comment>
<dbReference type="InterPro" id="IPR000477">
    <property type="entry name" value="RT_dom"/>
</dbReference>
<feature type="domain" description="Integrase catalytic" evidence="2">
    <location>
        <begin position="675"/>
        <end position="778"/>
    </location>
</feature>
<protein>
    <recommendedName>
        <fullName evidence="2">Integrase catalytic domain-containing protein</fullName>
    </recommendedName>
</protein>
<feature type="region of interest" description="Disordered" evidence="1">
    <location>
        <begin position="323"/>
        <end position="346"/>
    </location>
</feature>